<evidence type="ECO:0000313" key="2">
    <source>
        <dbReference type="EMBL" id="ETN61490.1"/>
    </source>
</evidence>
<evidence type="ECO:0000256" key="1">
    <source>
        <dbReference type="SAM" id="MobiDB-lite"/>
    </source>
</evidence>
<name>W5JF26_ANODA</name>
<dbReference type="Proteomes" id="UP000000673">
    <property type="component" value="Unassembled WGS sequence"/>
</dbReference>
<dbReference type="EMBL" id="ADMH02001667">
    <property type="protein sequence ID" value="ETN61490.1"/>
    <property type="molecule type" value="Genomic_DNA"/>
</dbReference>
<dbReference type="OMA" id="PGCKVCL"/>
<dbReference type="AlphaFoldDB" id="W5JF26"/>
<protein>
    <submittedName>
        <fullName evidence="2 3">Uncharacterized protein</fullName>
    </submittedName>
</protein>
<proteinExistence type="predicted"/>
<keyword evidence="4" id="KW-1185">Reference proteome</keyword>
<dbReference type="HOGENOM" id="CLU_1020201_0_0_1"/>
<gene>
    <name evidence="2" type="ORF">AND_006851</name>
</gene>
<dbReference type="EnsemblMetazoa" id="ADAC006851-RA">
    <property type="protein sequence ID" value="ADAC006851-PA"/>
    <property type="gene ID" value="ADAC006851"/>
</dbReference>
<evidence type="ECO:0000313" key="3">
    <source>
        <dbReference type="EnsemblMetazoa" id="ADAC006851-PA"/>
    </source>
</evidence>
<dbReference type="VEuPathDB" id="VectorBase:ADAC006851"/>
<evidence type="ECO:0000313" key="4">
    <source>
        <dbReference type="Proteomes" id="UP000000673"/>
    </source>
</evidence>
<reference evidence="2" key="2">
    <citation type="submission" date="2010-05" db="EMBL/GenBank/DDBJ databases">
        <authorList>
            <person name="Almeida L.G."/>
            <person name="Nicolas M.F."/>
            <person name="Souza R.C."/>
            <person name="Vasconcelos A.T.R."/>
        </authorList>
    </citation>
    <scope>NUCLEOTIDE SEQUENCE</scope>
</reference>
<reference evidence="2" key="3">
    <citation type="journal article" date="2013" name="Nucleic Acids Res.">
        <title>The genome of Anopheles darlingi, the main neotropical malaria vector.</title>
        <authorList>
            <person name="Marinotti O."/>
            <person name="Cerqueira G.C."/>
            <person name="de Almeida L.G."/>
            <person name="Ferro M.I."/>
            <person name="Loreto E.L."/>
            <person name="Zaha A."/>
            <person name="Teixeira S.M."/>
            <person name="Wespiser A.R."/>
            <person name="Almeida E Silva A."/>
            <person name="Schlindwein A.D."/>
            <person name="Pacheco A.C."/>
            <person name="Silva A.L."/>
            <person name="Graveley B.R."/>
            <person name="Walenz B.P."/>
            <person name="Lima Bde A."/>
            <person name="Ribeiro C.A."/>
            <person name="Nunes-Silva C.G."/>
            <person name="de Carvalho C.R."/>
            <person name="Soares C.M."/>
            <person name="de Menezes C.B."/>
            <person name="Matiolli C."/>
            <person name="Caffrey D."/>
            <person name="Araujo D.A."/>
            <person name="de Oliveira D.M."/>
            <person name="Golenbock D."/>
            <person name="Grisard E.C."/>
            <person name="Fantinatti-Garboggini F."/>
            <person name="de Carvalho F.M."/>
            <person name="Barcellos F.G."/>
            <person name="Prosdocimi F."/>
            <person name="May G."/>
            <person name="Azevedo Junior G.M."/>
            <person name="Guimaraes G.M."/>
            <person name="Goldman G.H."/>
            <person name="Padilha I.Q."/>
            <person name="Batista Jda S."/>
            <person name="Ferro J.A."/>
            <person name="Ribeiro J.M."/>
            <person name="Fietto J.L."/>
            <person name="Dabbas K.M."/>
            <person name="Cerdeira L."/>
            <person name="Agnez-Lima L.F."/>
            <person name="Brocchi M."/>
            <person name="de Carvalho M.O."/>
            <person name="Teixeira Mde M."/>
            <person name="Diniz Maia Mde M."/>
            <person name="Goldman M.H."/>
            <person name="Cruz Schneider M.P."/>
            <person name="Felipe M.S."/>
            <person name="Hungria M."/>
            <person name="Nicolas M.F."/>
            <person name="Pereira M."/>
            <person name="Montes M.A."/>
            <person name="Cantao M.E."/>
            <person name="Vincentz M."/>
            <person name="Rafael M.S."/>
            <person name="Silverman N."/>
            <person name="Stoco P.H."/>
            <person name="Souza R.C."/>
            <person name="Vicentini R."/>
            <person name="Gazzinelli R.T."/>
            <person name="Neves Rde O."/>
            <person name="Silva R."/>
            <person name="Astolfi-Filho S."/>
            <person name="Maciel T.E."/>
            <person name="Urmenyi T.P."/>
            <person name="Tadei W.P."/>
            <person name="Camargo E.P."/>
            <person name="de Vasconcelos A.T."/>
        </authorList>
    </citation>
    <scope>NUCLEOTIDE SEQUENCE</scope>
</reference>
<feature type="compositionally biased region" description="Polar residues" evidence="1">
    <location>
        <begin position="82"/>
        <end position="95"/>
    </location>
</feature>
<organism evidence="2">
    <name type="scientific">Anopheles darlingi</name>
    <name type="common">Mosquito</name>
    <dbReference type="NCBI Taxonomy" id="43151"/>
    <lineage>
        <taxon>Eukaryota</taxon>
        <taxon>Metazoa</taxon>
        <taxon>Ecdysozoa</taxon>
        <taxon>Arthropoda</taxon>
        <taxon>Hexapoda</taxon>
        <taxon>Insecta</taxon>
        <taxon>Pterygota</taxon>
        <taxon>Neoptera</taxon>
        <taxon>Endopterygota</taxon>
        <taxon>Diptera</taxon>
        <taxon>Nematocera</taxon>
        <taxon>Culicoidea</taxon>
        <taxon>Culicidae</taxon>
        <taxon>Anophelinae</taxon>
        <taxon>Anopheles</taxon>
    </lineage>
</organism>
<feature type="region of interest" description="Disordered" evidence="1">
    <location>
        <begin position="58"/>
        <end position="153"/>
    </location>
</feature>
<reference evidence="3" key="4">
    <citation type="submission" date="2015-06" db="UniProtKB">
        <authorList>
            <consortium name="EnsemblMetazoa"/>
        </authorList>
    </citation>
    <scope>IDENTIFICATION</scope>
</reference>
<sequence length="273" mass="29999">MAANSGAKFFRDFFRDSHCRMAFLLKSVENSPKGAKLVKIRERPKTAPIMRFHPVDSLLTASPKPHHLPVRPVTKMGERSDAVSSASKPGSTPSGVGSAKRKKQSEVHRGPPTRNEPHKKQRPTNTIGGGAARVNATTEKRDAPRPRKPGCKVCLPDDPTGFLLNEIDQVRERILERMPAEGVSCRQAVALAHDIRNRVDAIVVPPKKGERESRIKFIGGRFEQVRSTKPGSTNALPERELKLSSGREARVLEKKVVPSPLGSCIHNSDLAIL</sequence>
<reference evidence="2 4" key="1">
    <citation type="journal article" date="2010" name="BMC Genomics">
        <title>Combination of measures distinguishes pre-miRNAs from other stem-loops in the genome of the newly sequenced Anopheles darlingi.</title>
        <authorList>
            <person name="Mendes N.D."/>
            <person name="Freitas A.T."/>
            <person name="Vasconcelos A.T."/>
            <person name="Sagot M.F."/>
        </authorList>
    </citation>
    <scope>NUCLEOTIDE SEQUENCE</scope>
</reference>
<accession>W5JF26</accession>